<proteinExistence type="predicted"/>
<comment type="caution">
    <text evidence="1">The sequence shown here is derived from an EMBL/GenBank/DDBJ whole genome shotgun (WGS) entry which is preliminary data.</text>
</comment>
<name>A0ABT5TTY4_9MICO</name>
<dbReference type="EMBL" id="JARACI010000531">
    <property type="protein sequence ID" value="MDD9205522.1"/>
    <property type="molecule type" value="Genomic_DNA"/>
</dbReference>
<accession>A0ABT5TTY4</accession>
<gene>
    <name evidence="1" type="ORF">PU560_03440</name>
</gene>
<reference evidence="1" key="1">
    <citation type="submission" date="2023-02" db="EMBL/GenBank/DDBJ databases">
        <title>Georgenia sp.10Sc9-8, isolated from a soil sample collected from the Taklamakan desert.</title>
        <authorList>
            <person name="Liu S."/>
        </authorList>
    </citation>
    <scope>NUCLEOTIDE SEQUENCE</scope>
    <source>
        <strain evidence="1">10Sc9-8</strain>
    </source>
</reference>
<keyword evidence="2" id="KW-1185">Reference proteome</keyword>
<evidence type="ECO:0000313" key="1">
    <source>
        <dbReference type="EMBL" id="MDD9205522.1"/>
    </source>
</evidence>
<dbReference type="Proteomes" id="UP001165561">
    <property type="component" value="Unassembled WGS sequence"/>
</dbReference>
<organism evidence="1 2">
    <name type="scientific">Georgenia halotolerans</name>
    <dbReference type="NCBI Taxonomy" id="3028317"/>
    <lineage>
        <taxon>Bacteria</taxon>
        <taxon>Bacillati</taxon>
        <taxon>Actinomycetota</taxon>
        <taxon>Actinomycetes</taxon>
        <taxon>Micrococcales</taxon>
        <taxon>Bogoriellaceae</taxon>
        <taxon>Georgenia</taxon>
    </lineage>
</organism>
<feature type="non-terminal residue" evidence="1">
    <location>
        <position position="1"/>
    </location>
</feature>
<protein>
    <submittedName>
        <fullName evidence="1">Uncharacterized protein</fullName>
    </submittedName>
</protein>
<evidence type="ECO:0000313" key="2">
    <source>
        <dbReference type="Proteomes" id="UP001165561"/>
    </source>
</evidence>
<sequence length="87" mass="9171">AGGNADTAVRYGRASDTVLVGDWDGDTEDTLAVRRGIEYHLANQIRGGEADRVVVYGRATDAAIVGDWDGDGVDSLGLRRGPDNGRP</sequence>